<evidence type="ECO:0000313" key="1">
    <source>
        <dbReference type="EMBL" id="QHT00450.1"/>
    </source>
</evidence>
<reference evidence="1" key="1">
    <citation type="journal article" date="2020" name="Nature">
        <title>Giant virus diversity and host interactions through global metagenomics.</title>
        <authorList>
            <person name="Schulz F."/>
            <person name="Roux S."/>
            <person name="Paez-Espino D."/>
            <person name="Jungbluth S."/>
            <person name="Walsh D.A."/>
            <person name="Denef V.J."/>
            <person name="McMahon K.D."/>
            <person name="Konstantinidis K.T."/>
            <person name="Eloe-Fadrosh E.A."/>
            <person name="Kyrpides N.C."/>
            <person name="Woyke T."/>
        </authorList>
    </citation>
    <scope>NUCLEOTIDE SEQUENCE</scope>
    <source>
        <strain evidence="1">GVMAG-M-3300020192-26</strain>
    </source>
</reference>
<dbReference type="EMBL" id="MN739355">
    <property type="protein sequence ID" value="QHT00450.1"/>
    <property type="molecule type" value="Genomic_DNA"/>
</dbReference>
<protein>
    <submittedName>
        <fullName evidence="1">Uncharacterized protein</fullName>
    </submittedName>
</protein>
<organism evidence="1">
    <name type="scientific">viral metagenome</name>
    <dbReference type="NCBI Taxonomy" id="1070528"/>
    <lineage>
        <taxon>unclassified sequences</taxon>
        <taxon>metagenomes</taxon>
        <taxon>organismal metagenomes</taxon>
    </lineage>
</organism>
<name>A0A6C0C9F8_9ZZZZ</name>
<accession>A0A6C0C9F8</accession>
<sequence length="143" mass="17111">MADGVSLIFGFKISEHHMRKVFSKYIKKSSEDESDEFRIYEFGEYFLEEFLEKVSRKYEMEINFFYPPCCTYDKNKFIVFGINVCYFTCYDFEEISESDIDKIANTKQKIKKLQIIYSELEFGRYCDSVPKYYSVGNNCPRCT</sequence>
<dbReference type="AlphaFoldDB" id="A0A6C0C9F8"/>
<proteinExistence type="predicted"/>